<gene>
    <name evidence="3" type="ORF">GUJ93_ZPchr0458g22729</name>
</gene>
<sequence length="190" mass="20736">MVVARRYMATSFTVPIFVVLLCGADHHRLRPLPGSGHRTSASSPAVGSTAAVGGGLSSDGEMEGDHPPGVHPQRRGIQGVPHRRLIGRRPCARLPLLRSTQPRSDSLHLVGGVLLISWINSCEIWTRLTFCGTQITGFLRTSELRKLKEAMQHLNLACSVADLSRFSYRGASKMGYHYQEQPNSLALSIV</sequence>
<feature type="region of interest" description="Disordered" evidence="1">
    <location>
        <begin position="33"/>
        <end position="76"/>
    </location>
</feature>
<dbReference type="Proteomes" id="UP000729402">
    <property type="component" value="Unassembled WGS sequence"/>
</dbReference>
<comment type="caution">
    <text evidence="3">The sequence shown here is derived from an EMBL/GenBank/DDBJ whole genome shotgun (WGS) entry which is preliminary data.</text>
</comment>
<reference evidence="3" key="2">
    <citation type="submission" date="2021-02" db="EMBL/GenBank/DDBJ databases">
        <authorList>
            <person name="Kimball J.A."/>
            <person name="Haas M.W."/>
            <person name="Macchietto M."/>
            <person name="Kono T."/>
            <person name="Duquette J."/>
            <person name="Shao M."/>
        </authorList>
    </citation>
    <scope>NUCLEOTIDE SEQUENCE</scope>
    <source>
        <tissue evidence="3">Fresh leaf tissue</tissue>
    </source>
</reference>
<name>A0A8J5R7R6_ZIZPA</name>
<keyword evidence="4" id="KW-1185">Reference proteome</keyword>
<dbReference type="EMBL" id="JAAALK010000953">
    <property type="protein sequence ID" value="KAG8044007.1"/>
    <property type="molecule type" value="Genomic_DNA"/>
</dbReference>
<evidence type="ECO:0000313" key="3">
    <source>
        <dbReference type="EMBL" id="KAG8044007.1"/>
    </source>
</evidence>
<accession>A0A8J5R7R6</accession>
<evidence type="ECO:0000256" key="2">
    <source>
        <dbReference type="SAM" id="SignalP"/>
    </source>
</evidence>
<protein>
    <submittedName>
        <fullName evidence="3">Uncharacterized protein</fullName>
    </submittedName>
</protein>
<keyword evidence="2" id="KW-0732">Signal</keyword>
<evidence type="ECO:0000256" key="1">
    <source>
        <dbReference type="SAM" id="MobiDB-lite"/>
    </source>
</evidence>
<feature type="compositionally biased region" description="Polar residues" evidence="1">
    <location>
        <begin position="37"/>
        <end position="46"/>
    </location>
</feature>
<feature type="signal peptide" evidence="2">
    <location>
        <begin position="1"/>
        <end position="24"/>
    </location>
</feature>
<organism evidence="3 4">
    <name type="scientific">Zizania palustris</name>
    <name type="common">Northern wild rice</name>
    <dbReference type="NCBI Taxonomy" id="103762"/>
    <lineage>
        <taxon>Eukaryota</taxon>
        <taxon>Viridiplantae</taxon>
        <taxon>Streptophyta</taxon>
        <taxon>Embryophyta</taxon>
        <taxon>Tracheophyta</taxon>
        <taxon>Spermatophyta</taxon>
        <taxon>Magnoliopsida</taxon>
        <taxon>Liliopsida</taxon>
        <taxon>Poales</taxon>
        <taxon>Poaceae</taxon>
        <taxon>BOP clade</taxon>
        <taxon>Oryzoideae</taxon>
        <taxon>Oryzeae</taxon>
        <taxon>Zizaniinae</taxon>
        <taxon>Zizania</taxon>
    </lineage>
</organism>
<feature type="chain" id="PRO_5035180316" evidence="2">
    <location>
        <begin position="25"/>
        <end position="190"/>
    </location>
</feature>
<dbReference type="AlphaFoldDB" id="A0A8J5R7R6"/>
<reference evidence="3" key="1">
    <citation type="journal article" date="2021" name="bioRxiv">
        <title>Whole Genome Assembly and Annotation of Northern Wild Rice, Zizania palustris L., Supports a Whole Genome Duplication in the Zizania Genus.</title>
        <authorList>
            <person name="Haas M."/>
            <person name="Kono T."/>
            <person name="Macchietto M."/>
            <person name="Millas R."/>
            <person name="McGilp L."/>
            <person name="Shao M."/>
            <person name="Duquette J."/>
            <person name="Hirsch C.N."/>
            <person name="Kimball J."/>
        </authorList>
    </citation>
    <scope>NUCLEOTIDE SEQUENCE</scope>
    <source>
        <tissue evidence="3">Fresh leaf tissue</tissue>
    </source>
</reference>
<evidence type="ECO:0000313" key="4">
    <source>
        <dbReference type="Proteomes" id="UP000729402"/>
    </source>
</evidence>
<proteinExistence type="predicted"/>